<dbReference type="SMR" id="A0A060DBD1"/>
<dbReference type="Gene3D" id="2.70.40.10">
    <property type="match status" value="1"/>
</dbReference>
<dbReference type="InterPro" id="IPR036157">
    <property type="entry name" value="dUTPase-like_sf"/>
</dbReference>
<name>A0A060DBD1_9CAUD</name>
<dbReference type="GO" id="GO:0046081">
    <property type="term" value="P:dUTP catabolic process"/>
    <property type="evidence" value="ECO:0007669"/>
    <property type="project" value="InterPro"/>
</dbReference>
<gene>
    <name evidence="6" type="ORF">9NA_028</name>
</gene>
<dbReference type="RefSeq" id="YP_009101198.1">
    <property type="nucleotide sequence ID" value="NC_025443.1"/>
</dbReference>
<dbReference type="InterPro" id="IPR033704">
    <property type="entry name" value="dUTPase_trimeric"/>
</dbReference>
<dbReference type="GO" id="GO:0000287">
    <property type="term" value="F:magnesium ion binding"/>
    <property type="evidence" value="ECO:0007669"/>
    <property type="project" value="InterPro"/>
</dbReference>
<proteinExistence type="inferred from homology"/>
<dbReference type="EMBL" id="KJ802832">
    <property type="protein sequence ID" value="AIB07031.1"/>
    <property type="molecule type" value="Genomic_DNA"/>
</dbReference>
<keyword evidence="4" id="KW-0546">Nucleotide metabolism</keyword>
<dbReference type="PANTHER" id="PTHR11241">
    <property type="entry name" value="DEOXYURIDINE 5'-TRIPHOSPHATE NUCLEOTIDOHYDROLASE"/>
    <property type="match status" value="1"/>
</dbReference>
<dbReference type="Pfam" id="PF00692">
    <property type="entry name" value="dUTPase"/>
    <property type="match status" value="1"/>
</dbReference>
<dbReference type="CDD" id="cd07557">
    <property type="entry name" value="trimeric_dUTPase"/>
    <property type="match status" value="1"/>
</dbReference>
<evidence type="ECO:0000256" key="3">
    <source>
        <dbReference type="ARBA" id="ARBA00022801"/>
    </source>
</evidence>
<comment type="similarity">
    <text evidence="1">Belongs to the dUTPase family.</text>
</comment>
<dbReference type="OrthoDB" id="12539at10239"/>
<dbReference type="GO" id="GO:0006226">
    <property type="term" value="P:dUMP biosynthetic process"/>
    <property type="evidence" value="ECO:0007669"/>
    <property type="project" value="InterPro"/>
</dbReference>
<organism evidence="6 7">
    <name type="scientific">Salmonella phage 9NA</name>
    <dbReference type="NCBI Taxonomy" id="1113547"/>
    <lineage>
        <taxon>Viruses</taxon>
        <taxon>Duplodnaviria</taxon>
        <taxon>Heunggongvirae</taxon>
        <taxon>Uroviricota</taxon>
        <taxon>Caudoviricetes</taxon>
        <taxon>Nonanavirus</taxon>
        <taxon>Nonanavirus nv9NA</taxon>
    </lineage>
</organism>
<dbReference type="InterPro" id="IPR029054">
    <property type="entry name" value="dUTPase-like"/>
</dbReference>
<evidence type="ECO:0000259" key="5">
    <source>
        <dbReference type="Pfam" id="PF00692"/>
    </source>
</evidence>
<evidence type="ECO:0000313" key="7">
    <source>
        <dbReference type="Proteomes" id="UP000026985"/>
    </source>
</evidence>
<feature type="domain" description="dUTPase-like" evidence="5">
    <location>
        <begin position="56"/>
        <end position="165"/>
    </location>
</feature>
<evidence type="ECO:0000256" key="2">
    <source>
        <dbReference type="ARBA" id="ARBA00012379"/>
    </source>
</evidence>
<keyword evidence="3 6" id="KW-0378">Hydrolase</keyword>
<sequence>MTNLYIKKLTPVAELPRRATTDSAGLDVRACLWEPTVTVFTESGAKLEREVVAGTIALWPGDRLMIPTGLKMSVDAGYCIKLYPRSGISLKNGLSLINCVGIGDHDYKEEYYVTLTNHGQKLQTIADGERVCQLMVERVEPVNLVEVDELPDVDSERNGGFGSTGNA</sequence>
<dbReference type="Proteomes" id="UP000026985">
    <property type="component" value="Segment"/>
</dbReference>
<dbReference type="SUPFAM" id="SSF51283">
    <property type="entry name" value="dUTPase-like"/>
    <property type="match status" value="1"/>
</dbReference>
<evidence type="ECO:0000256" key="1">
    <source>
        <dbReference type="ARBA" id="ARBA00006581"/>
    </source>
</evidence>
<evidence type="ECO:0000313" key="6">
    <source>
        <dbReference type="EMBL" id="AIB07031.1"/>
    </source>
</evidence>
<dbReference type="InterPro" id="IPR008181">
    <property type="entry name" value="dUTPase"/>
</dbReference>
<protein>
    <recommendedName>
        <fullName evidence="2">dUTP diphosphatase</fullName>
        <ecNumber evidence="2">3.6.1.23</ecNumber>
    </recommendedName>
</protein>
<dbReference type="KEGG" id="vg:22110886"/>
<dbReference type="PANTHER" id="PTHR11241:SF0">
    <property type="entry name" value="DEOXYURIDINE 5'-TRIPHOSPHATE NUCLEOTIDOHYDROLASE"/>
    <property type="match status" value="1"/>
</dbReference>
<dbReference type="NCBIfam" id="TIGR00576">
    <property type="entry name" value="dut"/>
    <property type="match status" value="1"/>
</dbReference>
<evidence type="ECO:0000256" key="4">
    <source>
        <dbReference type="ARBA" id="ARBA00023080"/>
    </source>
</evidence>
<dbReference type="EC" id="3.6.1.23" evidence="2"/>
<keyword evidence="7" id="KW-1185">Reference proteome</keyword>
<reference evidence="6 7" key="1">
    <citation type="submission" date="2014-07" db="EMBL/GenBank/DDBJ databases">
        <title>The genome sequence of Salmonella phage 9NA shows that it represents an unstudied type of tailed phage.</title>
        <authorList>
            <person name="Casjens S.R."/>
            <person name="Leavitt J.C."/>
            <person name="Hatfull G.F."/>
            <person name="Hendrix R.W."/>
        </authorList>
    </citation>
    <scope>NUCLEOTIDE SEQUENCE [LARGE SCALE GENOMIC DNA]</scope>
</reference>
<accession>A0A060DBD1</accession>
<dbReference type="GO" id="GO:0004170">
    <property type="term" value="F:dUTP diphosphatase activity"/>
    <property type="evidence" value="ECO:0007669"/>
    <property type="project" value="UniProtKB-EC"/>
</dbReference>